<proteinExistence type="predicted"/>
<evidence type="ECO:0000313" key="2">
    <source>
        <dbReference type="EMBL" id="KAJ1143852.1"/>
    </source>
</evidence>
<accession>A0AAV7QWN8</accession>
<organism evidence="2 3">
    <name type="scientific">Pleurodeles waltl</name>
    <name type="common">Iberian ribbed newt</name>
    <dbReference type="NCBI Taxonomy" id="8319"/>
    <lineage>
        <taxon>Eukaryota</taxon>
        <taxon>Metazoa</taxon>
        <taxon>Chordata</taxon>
        <taxon>Craniata</taxon>
        <taxon>Vertebrata</taxon>
        <taxon>Euteleostomi</taxon>
        <taxon>Amphibia</taxon>
        <taxon>Batrachia</taxon>
        <taxon>Caudata</taxon>
        <taxon>Salamandroidea</taxon>
        <taxon>Salamandridae</taxon>
        <taxon>Pleurodelinae</taxon>
        <taxon>Pleurodeles</taxon>
    </lineage>
</organism>
<gene>
    <name evidence="2" type="ORF">NDU88_010154</name>
</gene>
<feature type="region of interest" description="Disordered" evidence="1">
    <location>
        <begin position="1"/>
        <end position="25"/>
    </location>
</feature>
<comment type="caution">
    <text evidence="2">The sequence shown here is derived from an EMBL/GenBank/DDBJ whole genome shotgun (WGS) entry which is preliminary data.</text>
</comment>
<dbReference type="EMBL" id="JANPWB010000010">
    <property type="protein sequence ID" value="KAJ1143852.1"/>
    <property type="molecule type" value="Genomic_DNA"/>
</dbReference>
<sequence length="107" mass="12024">MGVKHFTGDFMSQRQQQQPRAGEEPCPHERYIALVSFLRRGIKHFTGDFVSHRQQQQPGAGEEPCPHERYIAPVSFLRTSPLPVIGRKRPGWTTPLCFGRGGKGPGI</sequence>
<dbReference type="AlphaFoldDB" id="A0AAV7QWN8"/>
<evidence type="ECO:0000256" key="1">
    <source>
        <dbReference type="SAM" id="MobiDB-lite"/>
    </source>
</evidence>
<reference evidence="2" key="1">
    <citation type="journal article" date="2022" name="bioRxiv">
        <title>Sequencing and chromosome-scale assembly of the giantPleurodeles waltlgenome.</title>
        <authorList>
            <person name="Brown T."/>
            <person name="Elewa A."/>
            <person name="Iarovenko S."/>
            <person name="Subramanian E."/>
            <person name="Araus A.J."/>
            <person name="Petzold A."/>
            <person name="Susuki M."/>
            <person name="Suzuki K.-i.T."/>
            <person name="Hayashi T."/>
            <person name="Toyoda A."/>
            <person name="Oliveira C."/>
            <person name="Osipova E."/>
            <person name="Leigh N.D."/>
            <person name="Simon A."/>
            <person name="Yun M.H."/>
        </authorList>
    </citation>
    <scope>NUCLEOTIDE SEQUENCE</scope>
    <source>
        <strain evidence="2">20211129_DDA</strain>
        <tissue evidence="2">Liver</tissue>
    </source>
</reference>
<feature type="compositionally biased region" description="Polar residues" evidence="1">
    <location>
        <begin position="10"/>
        <end position="19"/>
    </location>
</feature>
<protein>
    <submittedName>
        <fullName evidence="2">Uncharacterized protein</fullName>
    </submittedName>
</protein>
<dbReference type="Proteomes" id="UP001066276">
    <property type="component" value="Chromosome 6"/>
</dbReference>
<evidence type="ECO:0000313" key="3">
    <source>
        <dbReference type="Proteomes" id="UP001066276"/>
    </source>
</evidence>
<name>A0AAV7QWN8_PLEWA</name>
<keyword evidence="3" id="KW-1185">Reference proteome</keyword>